<organism evidence="1 2">
    <name type="scientific">Candidatus Magasanikbacteria bacterium RIFOXYC2_FULL_40_16</name>
    <dbReference type="NCBI Taxonomy" id="1798703"/>
    <lineage>
        <taxon>Bacteria</taxon>
        <taxon>Candidatus Magasanikiibacteriota</taxon>
    </lineage>
</organism>
<dbReference type="Proteomes" id="UP000178895">
    <property type="component" value="Unassembled WGS sequence"/>
</dbReference>
<reference evidence="1 2" key="1">
    <citation type="journal article" date="2016" name="Nat. Commun.">
        <title>Thousands of microbial genomes shed light on interconnected biogeochemical processes in an aquifer system.</title>
        <authorList>
            <person name="Anantharaman K."/>
            <person name="Brown C.T."/>
            <person name="Hug L.A."/>
            <person name="Sharon I."/>
            <person name="Castelle C.J."/>
            <person name="Probst A.J."/>
            <person name="Thomas B.C."/>
            <person name="Singh A."/>
            <person name="Wilkins M.J."/>
            <person name="Karaoz U."/>
            <person name="Brodie E.L."/>
            <person name="Williams K.H."/>
            <person name="Hubbard S.S."/>
            <person name="Banfield J.F."/>
        </authorList>
    </citation>
    <scope>NUCLEOTIDE SEQUENCE [LARGE SCALE GENOMIC DNA]</scope>
</reference>
<sequence>MAEKTKKEVLVLAEDGWCTFTVDMGETVTVPVSEYIGDLQNSPTFLREGCVYLKASFCRELRDSFHETEAVRVLNCVRVNARHSCG</sequence>
<protein>
    <submittedName>
        <fullName evidence="1">Uncharacterized protein</fullName>
    </submittedName>
</protein>
<proteinExistence type="predicted"/>
<gene>
    <name evidence="1" type="ORF">A2469_01320</name>
</gene>
<name>A0A1F6P2N3_9BACT</name>
<dbReference type="AlphaFoldDB" id="A0A1F6P2N3"/>
<evidence type="ECO:0000313" key="2">
    <source>
        <dbReference type="Proteomes" id="UP000178895"/>
    </source>
</evidence>
<evidence type="ECO:0000313" key="1">
    <source>
        <dbReference type="EMBL" id="OGH90401.1"/>
    </source>
</evidence>
<comment type="caution">
    <text evidence="1">The sequence shown here is derived from an EMBL/GenBank/DDBJ whole genome shotgun (WGS) entry which is preliminary data.</text>
</comment>
<dbReference type="EMBL" id="MFQY01000002">
    <property type="protein sequence ID" value="OGH90401.1"/>
    <property type="molecule type" value="Genomic_DNA"/>
</dbReference>
<accession>A0A1F6P2N3</accession>